<keyword evidence="4 8" id="KW-0812">Transmembrane</keyword>
<keyword evidence="7 8" id="KW-0472">Membrane</keyword>
<reference evidence="9" key="1">
    <citation type="journal article" date="2023" name="Plant Biotechnol. J.">
        <title>Chromosome-level wild Hevea brasiliensis genome provides new tools for genomic-assisted breeding and valuable loci to elevate rubber yield.</title>
        <authorList>
            <person name="Cheng H."/>
            <person name="Song X."/>
            <person name="Hu Y."/>
            <person name="Wu T."/>
            <person name="Yang Q."/>
            <person name="An Z."/>
            <person name="Feng S."/>
            <person name="Deng Z."/>
            <person name="Wu W."/>
            <person name="Zeng X."/>
            <person name="Tu M."/>
            <person name="Wang X."/>
            <person name="Huang H."/>
        </authorList>
    </citation>
    <scope>NUCLEOTIDE SEQUENCE</scope>
    <source>
        <strain evidence="9">MT/VB/25A 57/8</strain>
    </source>
</reference>
<dbReference type="PANTHER" id="PTHR33228:SF76">
    <property type="entry name" value="PROTEIN GLUTAMINE DUMPER 7"/>
    <property type="match status" value="1"/>
</dbReference>
<dbReference type="EMBL" id="JARPOI010000009">
    <property type="protein sequence ID" value="KAJ9173117.1"/>
    <property type="molecule type" value="Genomic_DNA"/>
</dbReference>
<proteinExistence type="inferred from homology"/>
<accession>A0ABQ9LYP3</accession>
<dbReference type="PANTHER" id="PTHR33228">
    <property type="entry name" value="PROTEIN GLUTAMINE DUMPER 4-RELATED"/>
    <property type="match status" value="1"/>
</dbReference>
<keyword evidence="6 8" id="KW-1133">Transmembrane helix</keyword>
<sequence length="114" mass="12358">MRPPAAAAINSTASAARAYGSGLEHWKSPIPYLFGGFAVMFGLVAMALIILVCYYETSPSNSPPDDVDEAQKKSHLSMRPLEMEPKIVVIMAGDYNPTYLANPVPCTCQSHQQL</sequence>
<dbReference type="InterPro" id="IPR040359">
    <property type="entry name" value="GDU"/>
</dbReference>
<evidence type="ECO:0000313" key="10">
    <source>
        <dbReference type="Proteomes" id="UP001174677"/>
    </source>
</evidence>
<evidence type="ECO:0000256" key="5">
    <source>
        <dbReference type="ARBA" id="ARBA00022970"/>
    </source>
</evidence>
<gene>
    <name evidence="9" type="ORF">P3X46_016283</name>
</gene>
<comment type="similarity">
    <text evidence="2">Belongs to the GLUTAMINE DUMPER 1 (TC 9.B.60) family.</text>
</comment>
<evidence type="ECO:0000256" key="1">
    <source>
        <dbReference type="ARBA" id="ARBA00004167"/>
    </source>
</evidence>
<keyword evidence="5" id="KW-0029">Amino-acid transport</keyword>
<feature type="transmembrane region" description="Helical" evidence="8">
    <location>
        <begin position="30"/>
        <end position="55"/>
    </location>
</feature>
<dbReference type="Proteomes" id="UP001174677">
    <property type="component" value="Chromosome 9"/>
</dbReference>
<evidence type="ECO:0000256" key="7">
    <source>
        <dbReference type="ARBA" id="ARBA00023136"/>
    </source>
</evidence>
<name>A0ABQ9LYP3_HEVBR</name>
<organism evidence="9 10">
    <name type="scientific">Hevea brasiliensis</name>
    <name type="common">Para rubber tree</name>
    <name type="synonym">Siphonia brasiliensis</name>
    <dbReference type="NCBI Taxonomy" id="3981"/>
    <lineage>
        <taxon>Eukaryota</taxon>
        <taxon>Viridiplantae</taxon>
        <taxon>Streptophyta</taxon>
        <taxon>Embryophyta</taxon>
        <taxon>Tracheophyta</taxon>
        <taxon>Spermatophyta</taxon>
        <taxon>Magnoliopsida</taxon>
        <taxon>eudicotyledons</taxon>
        <taxon>Gunneridae</taxon>
        <taxon>Pentapetalae</taxon>
        <taxon>rosids</taxon>
        <taxon>fabids</taxon>
        <taxon>Malpighiales</taxon>
        <taxon>Euphorbiaceae</taxon>
        <taxon>Crotonoideae</taxon>
        <taxon>Micrandreae</taxon>
        <taxon>Hevea</taxon>
    </lineage>
</organism>
<evidence type="ECO:0000256" key="4">
    <source>
        <dbReference type="ARBA" id="ARBA00022692"/>
    </source>
</evidence>
<evidence type="ECO:0000313" key="9">
    <source>
        <dbReference type="EMBL" id="KAJ9173117.1"/>
    </source>
</evidence>
<evidence type="ECO:0000256" key="2">
    <source>
        <dbReference type="ARBA" id="ARBA00009977"/>
    </source>
</evidence>
<evidence type="ECO:0000256" key="3">
    <source>
        <dbReference type="ARBA" id="ARBA00022448"/>
    </source>
</evidence>
<protein>
    <submittedName>
        <fullName evidence="9">Uncharacterized protein</fullName>
    </submittedName>
</protein>
<keyword evidence="3" id="KW-0813">Transport</keyword>
<keyword evidence="10" id="KW-1185">Reference proteome</keyword>
<comment type="caution">
    <text evidence="9">The sequence shown here is derived from an EMBL/GenBank/DDBJ whole genome shotgun (WGS) entry which is preliminary data.</text>
</comment>
<evidence type="ECO:0000256" key="8">
    <source>
        <dbReference type="SAM" id="Phobius"/>
    </source>
</evidence>
<comment type="subcellular location">
    <subcellularLocation>
        <location evidence="1">Membrane</location>
        <topology evidence="1">Single-pass membrane protein</topology>
    </subcellularLocation>
</comment>
<evidence type="ECO:0000256" key="6">
    <source>
        <dbReference type="ARBA" id="ARBA00022989"/>
    </source>
</evidence>